<accession>X0YD44</accession>
<feature type="non-terminal residue" evidence="3">
    <location>
        <position position="36"/>
    </location>
</feature>
<proteinExistence type="predicted"/>
<evidence type="ECO:0000256" key="1">
    <source>
        <dbReference type="SAM" id="MobiDB-lite"/>
    </source>
</evidence>
<dbReference type="InterPro" id="IPR007886">
    <property type="entry name" value="AlaDH/PNT_N"/>
</dbReference>
<feature type="domain" description="Alanine dehydrogenase/pyridine nucleotide transhydrogenase N-terminal" evidence="2">
    <location>
        <begin position="4"/>
        <end position="36"/>
    </location>
</feature>
<organism evidence="3">
    <name type="scientific">marine sediment metagenome</name>
    <dbReference type="NCBI Taxonomy" id="412755"/>
    <lineage>
        <taxon>unclassified sequences</taxon>
        <taxon>metagenomes</taxon>
        <taxon>ecological metagenomes</taxon>
    </lineage>
</organism>
<feature type="compositionally biased region" description="Polar residues" evidence="1">
    <location>
        <begin position="21"/>
        <end position="30"/>
    </location>
</feature>
<evidence type="ECO:0000313" key="3">
    <source>
        <dbReference type="EMBL" id="GAG34751.1"/>
    </source>
</evidence>
<sequence>MQIGIPTEIKKHEHRVGMTPSGVSELTTQGHGVHVQ</sequence>
<name>X0YD44_9ZZZZ</name>
<protein>
    <recommendedName>
        <fullName evidence="2">Alanine dehydrogenase/pyridine nucleotide transhydrogenase N-terminal domain-containing protein</fullName>
    </recommendedName>
</protein>
<dbReference type="Pfam" id="PF05222">
    <property type="entry name" value="AlaDh_PNT_N"/>
    <property type="match status" value="1"/>
</dbReference>
<dbReference type="SUPFAM" id="SSF52283">
    <property type="entry name" value="Formate/glycerate dehydrogenase catalytic domain-like"/>
    <property type="match status" value="1"/>
</dbReference>
<comment type="caution">
    <text evidence="3">The sequence shown here is derived from an EMBL/GenBank/DDBJ whole genome shotgun (WGS) entry which is preliminary data.</text>
</comment>
<evidence type="ECO:0000259" key="2">
    <source>
        <dbReference type="Pfam" id="PF05222"/>
    </source>
</evidence>
<dbReference type="AlphaFoldDB" id="X0YD44"/>
<dbReference type="Gene3D" id="3.40.50.720">
    <property type="entry name" value="NAD(P)-binding Rossmann-like Domain"/>
    <property type="match status" value="1"/>
</dbReference>
<gene>
    <name evidence="3" type="ORF">S01H1_72388</name>
</gene>
<dbReference type="EMBL" id="BARS01048270">
    <property type="protein sequence ID" value="GAG34751.1"/>
    <property type="molecule type" value="Genomic_DNA"/>
</dbReference>
<feature type="region of interest" description="Disordered" evidence="1">
    <location>
        <begin position="1"/>
        <end position="36"/>
    </location>
</feature>
<reference evidence="3" key="1">
    <citation type="journal article" date="2014" name="Front. Microbiol.">
        <title>High frequency of phylogenetically diverse reductive dehalogenase-homologous genes in deep subseafloor sedimentary metagenomes.</title>
        <authorList>
            <person name="Kawai M."/>
            <person name="Futagami T."/>
            <person name="Toyoda A."/>
            <person name="Takaki Y."/>
            <person name="Nishi S."/>
            <person name="Hori S."/>
            <person name="Arai W."/>
            <person name="Tsubouchi T."/>
            <person name="Morono Y."/>
            <person name="Uchiyama I."/>
            <person name="Ito T."/>
            <person name="Fujiyama A."/>
            <person name="Inagaki F."/>
            <person name="Takami H."/>
        </authorList>
    </citation>
    <scope>NUCLEOTIDE SEQUENCE</scope>
    <source>
        <strain evidence="3">Expedition CK06-06</strain>
    </source>
</reference>